<sequence>MTLGLPNFPSNDLNAPPRTGEANGTAETQEGKAEQIPRPDVSQRKIPSFWGKNPWI</sequence>
<evidence type="ECO:0000313" key="2">
    <source>
        <dbReference type="EMBL" id="MBY5629819.1"/>
    </source>
</evidence>
<dbReference type="RefSeq" id="WP_222261188.1">
    <property type="nucleotide sequence ID" value="NZ_JAAXEB010000009.1"/>
</dbReference>
<accession>A0AAJ1A9H3</accession>
<name>A0AAJ1A9H3_RHILE</name>
<dbReference type="AlphaFoldDB" id="A0AAJ1A9H3"/>
<proteinExistence type="predicted"/>
<gene>
    <name evidence="2" type="ORF">HFO42_17165</name>
</gene>
<dbReference type="Proteomes" id="UP000825699">
    <property type="component" value="Unassembled WGS sequence"/>
</dbReference>
<reference evidence="2" key="1">
    <citation type="submission" date="2020-04" db="EMBL/GenBank/DDBJ databases">
        <title>Global-level population genomics supports evidence of horizontal gene transfer on evolution of Rhizobia in Lentils.</title>
        <authorList>
            <person name="Gai Y."/>
            <person name="Cook D."/>
            <person name="Riely B."/>
        </authorList>
    </citation>
    <scope>NUCLEOTIDE SEQUENCE</scope>
    <source>
        <strain evidence="2">Derici101B</strain>
    </source>
</reference>
<evidence type="ECO:0000256" key="1">
    <source>
        <dbReference type="SAM" id="MobiDB-lite"/>
    </source>
</evidence>
<comment type="caution">
    <text evidence="2">The sequence shown here is derived from an EMBL/GenBank/DDBJ whole genome shotgun (WGS) entry which is preliminary data.</text>
</comment>
<evidence type="ECO:0000313" key="3">
    <source>
        <dbReference type="Proteomes" id="UP000825699"/>
    </source>
</evidence>
<organism evidence="2 3">
    <name type="scientific">Rhizobium leguminosarum</name>
    <dbReference type="NCBI Taxonomy" id="384"/>
    <lineage>
        <taxon>Bacteria</taxon>
        <taxon>Pseudomonadati</taxon>
        <taxon>Pseudomonadota</taxon>
        <taxon>Alphaproteobacteria</taxon>
        <taxon>Hyphomicrobiales</taxon>
        <taxon>Rhizobiaceae</taxon>
        <taxon>Rhizobium/Agrobacterium group</taxon>
        <taxon>Rhizobium</taxon>
    </lineage>
</organism>
<dbReference type="EMBL" id="JAAXEP010000008">
    <property type="protein sequence ID" value="MBY5629819.1"/>
    <property type="molecule type" value="Genomic_DNA"/>
</dbReference>
<protein>
    <submittedName>
        <fullName evidence="2">Uncharacterized protein</fullName>
    </submittedName>
</protein>
<feature type="region of interest" description="Disordered" evidence="1">
    <location>
        <begin position="1"/>
        <end position="56"/>
    </location>
</feature>
<feature type="compositionally biased region" description="Basic and acidic residues" evidence="1">
    <location>
        <begin position="29"/>
        <end position="43"/>
    </location>
</feature>